<protein>
    <submittedName>
        <fullName evidence="2">Uncharacterized protein</fullName>
    </submittedName>
</protein>
<proteinExistence type="predicted"/>
<feature type="coiled-coil region" evidence="1">
    <location>
        <begin position="41"/>
        <end position="96"/>
    </location>
</feature>
<dbReference type="AlphaFoldDB" id="A0A1F7JF90"/>
<gene>
    <name evidence="2" type="ORF">A3B56_01650</name>
</gene>
<organism evidence="2 3">
    <name type="scientific">Candidatus Roizmanbacteria bacterium RIFCSPLOWO2_01_FULL_45_11</name>
    <dbReference type="NCBI Taxonomy" id="1802070"/>
    <lineage>
        <taxon>Bacteria</taxon>
        <taxon>Candidatus Roizmaniibacteriota</taxon>
    </lineage>
</organism>
<evidence type="ECO:0000313" key="3">
    <source>
        <dbReference type="Proteomes" id="UP000178486"/>
    </source>
</evidence>
<dbReference type="Proteomes" id="UP000178486">
    <property type="component" value="Unassembled WGS sequence"/>
</dbReference>
<name>A0A1F7JF90_9BACT</name>
<comment type="caution">
    <text evidence="2">The sequence shown here is derived from an EMBL/GenBank/DDBJ whole genome shotgun (WGS) entry which is preliminary data.</text>
</comment>
<keyword evidence="1" id="KW-0175">Coiled coil</keyword>
<accession>A0A1F7JF90</accession>
<reference evidence="2 3" key="1">
    <citation type="journal article" date="2016" name="Nat. Commun.">
        <title>Thousands of microbial genomes shed light on interconnected biogeochemical processes in an aquifer system.</title>
        <authorList>
            <person name="Anantharaman K."/>
            <person name="Brown C.T."/>
            <person name="Hug L.A."/>
            <person name="Sharon I."/>
            <person name="Castelle C.J."/>
            <person name="Probst A.J."/>
            <person name="Thomas B.C."/>
            <person name="Singh A."/>
            <person name="Wilkins M.J."/>
            <person name="Karaoz U."/>
            <person name="Brodie E.L."/>
            <person name="Williams K.H."/>
            <person name="Hubbard S.S."/>
            <person name="Banfield J.F."/>
        </authorList>
    </citation>
    <scope>NUCLEOTIDE SEQUENCE [LARGE SCALE GENOMIC DNA]</scope>
</reference>
<sequence>MYKQIYSLLLSVHPDQAFITWAKKWISVIHEYESSNQECILDSQQEELYRIEKRLNKLLDLRINDLLTDDAYTTKKNELEKERDLLKGKLDDTESGLSGWRTKVENTLDFAQACHAKFKNGTREQKHEVLLRLGSNLLLGSYRNLAVTLKGEYGVLADQKNWKRRYETWLEPQECTDIMLHNPSLRPPIPFWLRG</sequence>
<evidence type="ECO:0000313" key="2">
    <source>
        <dbReference type="EMBL" id="OGK54282.1"/>
    </source>
</evidence>
<evidence type="ECO:0000256" key="1">
    <source>
        <dbReference type="SAM" id="Coils"/>
    </source>
</evidence>
<dbReference type="EMBL" id="MGAU01000034">
    <property type="protein sequence ID" value="OGK54282.1"/>
    <property type="molecule type" value="Genomic_DNA"/>
</dbReference>